<gene>
    <name evidence="2" type="ORF">J3U87_00470</name>
</gene>
<dbReference type="InterPro" id="IPR041657">
    <property type="entry name" value="HTH_17"/>
</dbReference>
<reference evidence="2" key="1">
    <citation type="submission" date="2021-03" db="EMBL/GenBank/DDBJ databases">
        <title>Acanthopleuribacteraceae sp. M133.</title>
        <authorList>
            <person name="Wang G."/>
        </authorList>
    </citation>
    <scope>NUCLEOTIDE SEQUENCE</scope>
    <source>
        <strain evidence="2">M133</strain>
    </source>
</reference>
<dbReference type="SUPFAM" id="SSF46955">
    <property type="entry name" value="Putative DNA-binding domain"/>
    <property type="match status" value="1"/>
</dbReference>
<keyword evidence="3" id="KW-1185">Reference proteome</keyword>
<organism evidence="2 3">
    <name type="scientific">Sulfidibacter corallicola</name>
    <dbReference type="NCBI Taxonomy" id="2818388"/>
    <lineage>
        <taxon>Bacteria</taxon>
        <taxon>Pseudomonadati</taxon>
        <taxon>Acidobacteriota</taxon>
        <taxon>Holophagae</taxon>
        <taxon>Acanthopleuribacterales</taxon>
        <taxon>Acanthopleuribacteraceae</taxon>
        <taxon>Sulfidibacter</taxon>
    </lineage>
</organism>
<name>A0A8A4TWL7_SULCO</name>
<dbReference type="AlphaFoldDB" id="A0A8A4TWL7"/>
<evidence type="ECO:0000313" key="3">
    <source>
        <dbReference type="Proteomes" id="UP000663929"/>
    </source>
</evidence>
<dbReference type="RefSeq" id="WP_237381053.1">
    <property type="nucleotide sequence ID" value="NZ_CP071793.1"/>
</dbReference>
<dbReference type="KEGG" id="scor:J3U87_00470"/>
<dbReference type="Pfam" id="PF12728">
    <property type="entry name" value="HTH_17"/>
    <property type="match status" value="1"/>
</dbReference>
<feature type="domain" description="Helix-turn-helix" evidence="1">
    <location>
        <begin position="3"/>
        <end position="44"/>
    </location>
</feature>
<sequence>MQLTLQEAARYLGKSERQLRYLIQTGKLPSRKIKGRHYIDKNELPLSSGQAKAARQKAKSFQKLTSEVIGEDAAQAIDKNYSVRNLRVFEIGREIYLELAKVRGANDPATAALQAGMLAISIMDPIIETRS</sequence>
<accession>A0A8A4TWL7</accession>
<evidence type="ECO:0000259" key="1">
    <source>
        <dbReference type="Pfam" id="PF12728"/>
    </source>
</evidence>
<dbReference type="InterPro" id="IPR009061">
    <property type="entry name" value="DNA-bd_dom_put_sf"/>
</dbReference>
<protein>
    <submittedName>
        <fullName evidence="2">Helix-turn-helix domain-containing protein</fullName>
    </submittedName>
</protein>
<evidence type="ECO:0000313" key="2">
    <source>
        <dbReference type="EMBL" id="QTD50915.1"/>
    </source>
</evidence>
<proteinExistence type="predicted"/>
<dbReference type="EMBL" id="CP071793">
    <property type="protein sequence ID" value="QTD50915.1"/>
    <property type="molecule type" value="Genomic_DNA"/>
</dbReference>
<dbReference type="Proteomes" id="UP000663929">
    <property type="component" value="Chromosome"/>
</dbReference>